<feature type="region of interest" description="Disordered" evidence="3">
    <location>
        <begin position="297"/>
        <end position="349"/>
    </location>
</feature>
<accession>A0A3D9T4Z4</accession>
<dbReference type="InterPro" id="IPR028081">
    <property type="entry name" value="Leu-bd"/>
</dbReference>
<keyword evidence="2" id="KW-0732">Signal</keyword>
<proteinExistence type="inferred from homology"/>
<evidence type="ECO:0000313" key="6">
    <source>
        <dbReference type="Proteomes" id="UP000256661"/>
    </source>
</evidence>
<evidence type="ECO:0000256" key="2">
    <source>
        <dbReference type="ARBA" id="ARBA00022729"/>
    </source>
</evidence>
<evidence type="ECO:0000259" key="4">
    <source>
        <dbReference type="PROSITE" id="PS50011"/>
    </source>
</evidence>
<dbReference type="Gene3D" id="1.10.510.10">
    <property type="entry name" value="Transferase(Phosphotransferase) domain 1"/>
    <property type="match status" value="1"/>
</dbReference>
<dbReference type="SUPFAM" id="SSF53822">
    <property type="entry name" value="Periplasmic binding protein-like I"/>
    <property type="match status" value="1"/>
</dbReference>
<dbReference type="Pfam" id="PF13458">
    <property type="entry name" value="Peripla_BP_6"/>
    <property type="match status" value="1"/>
</dbReference>
<dbReference type="EMBL" id="QTTT01000001">
    <property type="protein sequence ID" value="REE98881.1"/>
    <property type="molecule type" value="Genomic_DNA"/>
</dbReference>
<dbReference type="PROSITE" id="PS00108">
    <property type="entry name" value="PROTEIN_KINASE_ST"/>
    <property type="match status" value="1"/>
</dbReference>
<comment type="similarity">
    <text evidence="1">Belongs to the leucine-binding protein family.</text>
</comment>
<evidence type="ECO:0000313" key="5">
    <source>
        <dbReference type="EMBL" id="REE98881.1"/>
    </source>
</evidence>
<comment type="caution">
    <text evidence="5">The sequence shown here is derived from an EMBL/GenBank/DDBJ whole genome shotgun (WGS) entry which is preliminary data.</text>
</comment>
<dbReference type="OrthoDB" id="3915799at2"/>
<dbReference type="CDD" id="cd14014">
    <property type="entry name" value="STKc_PknB_like"/>
    <property type="match status" value="1"/>
</dbReference>
<dbReference type="Gene3D" id="3.30.200.20">
    <property type="entry name" value="Phosphorylase Kinase, domain 1"/>
    <property type="match status" value="1"/>
</dbReference>
<dbReference type="AlphaFoldDB" id="A0A3D9T4Z4"/>
<dbReference type="InterPro" id="IPR011009">
    <property type="entry name" value="Kinase-like_dom_sf"/>
</dbReference>
<reference evidence="5 6" key="1">
    <citation type="submission" date="2018-08" db="EMBL/GenBank/DDBJ databases">
        <title>Sequencing the genomes of 1000 actinobacteria strains.</title>
        <authorList>
            <person name="Klenk H.-P."/>
        </authorList>
    </citation>
    <scope>NUCLEOTIDE SEQUENCE [LARGE SCALE GENOMIC DNA]</scope>
    <source>
        <strain evidence="5 6">DSM 43927</strain>
    </source>
</reference>
<dbReference type="PANTHER" id="PTHR30483:SF6">
    <property type="entry name" value="PERIPLASMIC BINDING PROTEIN OF ABC TRANSPORTER FOR NATURAL AMINO ACIDS"/>
    <property type="match status" value="1"/>
</dbReference>
<dbReference type="SUPFAM" id="SSF56112">
    <property type="entry name" value="Protein kinase-like (PK-like)"/>
    <property type="match status" value="1"/>
</dbReference>
<dbReference type="PANTHER" id="PTHR30483">
    <property type="entry name" value="LEUCINE-SPECIFIC-BINDING PROTEIN"/>
    <property type="match status" value="1"/>
</dbReference>
<dbReference type="Pfam" id="PF00069">
    <property type="entry name" value="Pkinase"/>
    <property type="match status" value="1"/>
</dbReference>
<dbReference type="CDD" id="cd06342">
    <property type="entry name" value="PBP1_ABC_LIVBP-like"/>
    <property type="match status" value="1"/>
</dbReference>
<dbReference type="Proteomes" id="UP000256661">
    <property type="component" value="Unassembled WGS sequence"/>
</dbReference>
<dbReference type="InterPro" id="IPR051010">
    <property type="entry name" value="BCAA_transport"/>
</dbReference>
<dbReference type="GO" id="GO:0004672">
    <property type="term" value="F:protein kinase activity"/>
    <property type="evidence" value="ECO:0007669"/>
    <property type="project" value="InterPro"/>
</dbReference>
<gene>
    <name evidence="5" type="ORF">DFJ69_4379</name>
</gene>
<protein>
    <submittedName>
        <fullName evidence="5">ABC-type branched-subunit amino acid transport system substrate-binding protein</fullName>
    </submittedName>
</protein>
<dbReference type="InterPro" id="IPR000719">
    <property type="entry name" value="Prot_kinase_dom"/>
</dbReference>
<dbReference type="Gene3D" id="3.40.50.2300">
    <property type="match status" value="2"/>
</dbReference>
<organism evidence="5 6">
    <name type="scientific">Thermomonospora umbrina</name>
    <dbReference type="NCBI Taxonomy" id="111806"/>
    <lineage>
        <taxon>Bacteria</taxon>
        <taxon>Bacillati</taxon>
        <taxon>Actinomycetota</taxon>
        <taxon>Actinomycetes</taxon>
        <taxon>Streptosporangiales</taxon>
        <taxon>Thermomonosporaceae</taxon>
        <taxon>Thermomonospora</taxon>
    </lineage>
</organism>
<dbReference type="RefSeq" id="WP_116024276.1">
    <property type="nucleotide sequence ID" value="NZ_QTTT01000001.1"/>
</dbReference>
<name>A0A3D9T4Z4_9ACTN</name>
<dbReference type="PROSITE" id="PS50011">
    <property type="entry name" value="PROTEIN_KINASE_DOM"/>
    <property type="match status" value="1"/>
</dbReference>
<dbReference type="InterPro" id="IPR008271">
    <property type="entry name" value="Ser/Thr_kinase_AS"/>
</dbReference>
<dbReference type="InterPro" id="IPR028082">
    <property type="entry name" value="Peripla_BP_I"/>
</dbReference>
<keyword evidence="6" id="KW-1185">Reference proteome</keyword>
<evidence type="ECO:0000256" key="3">
    <source>
        <dbReference type="SAM" id="MobiDB-lite"/>
    </source>
</evidence>
<dbReference type="GO" id="GO:0005524">
    <property type="term" value="F:ATP binding"/>
    <property type="evidence" value="ECO:0007669"/>
    <property type="project" value="InterPro"/>
</dbReference>
<feature type="compositionally biased region" description="Pro residues" evidence="3">
    <location>
        <begin position="302"/>
        <end position="313"/>
    </location>
</feature>
<evidence type="ECO:0000256" key="1">
    <source>
        <dbReference type="ARBA" id="ARBA00010062"/>
    </source>
</evidence>
<sequence length="745" mass="77961">MTAAGSGAAPLVPGDPERLGAYELTGRLGEGGQGVVYLGRDGEGRRVAVKLLHAQLSGNTAARSRFVRELEVAERVAGFCTAQVLDADIVGDRPYIVSEYVAGPSLKDLVDSSGPMDPEALMRLAIGTATALAAIHQAGIVHRDFKPMNILMSPEGPRVIDFGVARALDSSSVTMTSQVVGTPAYMAPEQVAGDAVGPQTDLFGWAGVMLFAATGRPPFGGDSIPAVMHRILNLDPDLSMLPPSLAGPVASCLVKDPAQRPGSDAVLLRLLSQVGRVDTAREVERDALLAQGSTMVTGQLPPIAPPPGPPPATTYPMASGPAPTLTPWSTQPAASARSAGPVPPARPPKGGRWAVVAGAVTIVALLTAVTTMAFVLAPDDRSGGGPTSPPPPGTVRLAFLGALTGPGQAVGQAMYQGAKVAVDEYNATGPEVRVELGAFDGRGEGVRAAAEARRIDDAGHIGVIGPGFSAEAVTAGPVLNTLKIPMVSPGASQAALSRQRWAYWHRVVPGSDVATRSLADFMVREGRVERVVVVADENAWTAQTTREMRAALQGNGVEVTTVGINSRAPEFTRALPRIRRADPDAVFYAGSYDPAARLIQQARKDRIGARFYLTDQSLARDFVTTAGKSQAEGTVMYCSCMDPSDASQEPVRRFGELYRKAFPGRTPGLYTAEGYDAALTFLSALKAGHTTREAVNSHLRTANVRGLTQRLRFGASGDLAEPSTYLFKVDDGVISMIGPARTASL</sequence>
<feature type="domain" description="Protein kinase" evidence="4">
    <location>
        <begin position="22"/>
        <end position="271"/>
    </location>
</feature>